<evidence type="ECO:0000313" key="3">
    <source>
        <dbReference type="Proteomes" id="UP000600139"/>
    </source>
</evidence>
<dbReference type="Gene3D" id="3.40.50.1010">
    <property type="entry name" value="5'-nuclease"/>
    <property type="match status" value="1"/>
</dbReference>
<comment type="caution">
    <text evidence="2">The sequence shown here is derived from an EMBL/GenBank/DDBJ whole genome shotgun (WGS) entry which is preliminary data.</text>
</comment>
<feature type="domain" description="PIN" evidence="1">
    <location>
        <begin position="26"/>
        <end position="122"/>
    </location>
</feature>
<dbReference type="AlphaFoldDB" id="A0A934QZL1"/>
<sequence length="145" mass="16726">MLLYLDCCCLNRPYDDLSQMRVRLEAEAVEWILEESRSGRFEIVTSDYLIFELGRNPDLVKRHHTLEMTRYSSLHVPASQSLSDRALKIQSLGMTPLDALHIAVAEEVRCDFLVTTDDRLLKKSARQQDYLMVKLLNPVDLVAFP</sequence>
<dbReference type="EMBL" id="JAENIK010000001">
    <property type="protein sequence ID" value="MBK1814136.1"/>
    <property type="molecule type" value="Genomic_DNA"/>
</dbReference>
<proteinExistence type="predicted"/>
<dbReference type="InterPro" id="IPR029060">
    <property type="entry name" value="PIN-like_dom_sf"/>
</dbReference>
<reference evidence="2" key="1">
    <citation type="submission" date="2021-01" db="EMBL/GenBank/DDBJ databases">
        <title>Modified the classification status of verrucomicrobia.</title>
        <authorList>
            <person name="Feng X."/>
        </authorList>
    </citation>
    <scope>NUCLEOTIDE SEQUENCE</scope>
    <source>
        <strain evidence="2">JCM 18052</strain>
    </source>
</reference>
<dbReference type="Proteomes" id="UP000600139">
    <property type="component" value="Unassembled WGS sequence"/>
</dbReference>
<evidence type="ECO:0000259" key="1">
    <source>
        <dbReference type="Pfam" id="PF01850"/>
    </source>
</evidence>
<evidence type="ECO:0000313" key="2">
    <source>
        <dbReference type="EMBL" id="MBK1814136.1"/>
    </source>
</evidence>
<keyword evidence="3" id="KW-1185">Reference proteome</keyword>
<protein>
    <submittedName>
        <fullName evidence="2">PIN domain-containing protein</fullName>
    </submittedName>
</protein>
<organism evidence="2 3">
    <name type="scientific">Luteolibacter yonseiensis</name>
    <dbReference type="NCBI Taxonomy" id="1144680"/>
    <lineage>
        <taxon>Bacteria</taxon>
        <taxon>Pseudomonadati</taxon>
        <taxon>Verrucomicrobiota</taxon>
        <taxon>Verrucomicrobiia</taxon>
        <taxon>Verrucomicrobiales</taxon>
        <taxon>Verrucomicrobiaceae</taxon>
        <taxon>Luteolibacter</taxon>
    </lineage>
</organism>
<gene>
    <name evidence="2" type="ORF">JIN84_00750</name>
</gene>
<dbReference type="SUPFAM" id="SSF88723">
    <property type="entry name" value="PIN domain-like"/>
    <property type="match status" value="1"/>
</dbReference>
<dbReference type="Pfam" id="PF01850">
    <property type="entry name" value="PIN"/>
    <property type="match status" value="1"/>
</dbReference>
<dbReference type="InterPro" id="IPR002716">
    <property type="entry name" value="PIN_dom"/>
</dbReference>
<accession>A0A934QZL1</accession>
<name>A0A934QZL1_9BACT</name>
<dbReference type="RefSeq" id="WP_200349097.1">
    <property type="nucleotide sequence ID" value="NZ_BAABHZ010000005.1"/>
</dbReference>